<dbReference type="OrthoDB" id="9812065at2"/>
<dbReference type="PROSITE" id="PS51677">
    <property type="entry name" value="NODB"/>
    <property type="match status" value="1"/>
</dbReference>
<dbReference type="GO" id="GO:0005975">
    <property type="term" value="P:carbohydrate metabolic process"/>
    <property type="evidence" value="ECO:0007669"/>
    <property type="project" value="InterPro"/>
</dbReference>
<evidence type="ECO:0000313" key="5">
    <source>
        <dbReference type="EMBL" id="SDM87027.1"/>
    </source>
</evidence>
<dbReference type="EMBL" id="FNIG01000001">
    <property type="protein sequence ID" value="SDM87027.1"/>
    <property type="molecule type" value="Genomic_DNA"/>
</dbReference>
<dbReference type="Gene3D" id="3.20.20.370">
    <property type="entry name" value="Glycoside hydrolase/deacetylase"/>
    <property type="match status" value="1"/>
</dbReference>
<reference evidence="5 6" key="1">
    <citation type="submission" date="2016-10" db="EMBL/GenBank/DDBJ databases">
        <authorList>
            <person name="de Groot N.N."/>
        </authorList>
    </citation>
    <scope>NUCLEOTIDE SEQUENCE [LARGE SCALE GENOMIC DNA]</scope>
    <source>
        <strain evidence="5 6">CGMCC 1.3442</strain>
    </source>
</reference>
<protein>
    <submittedName>
        <fullName evidence="5">Peptidoglycan/xylan/chitin deacetylase, PgdA/CDA1 family</fullName>
    </submittedName>
</protein>
<dbReference type="GO" id="GO:0016810">
    <property type="term" value="F:hydrolase activity, acting on carbon-nitrogen (but not peptide) bonds"/>
    <property type="evidence" value="ECO:0007669"/>
    <property type="project" value="InterPro"/>
</dbReference>
<dbReference type="GO" id="GO:0046872">
    <property type="term" value="F:metal ion binding"/>
    <property type="evidence" value="ECO:0007669"/>
    <property type="project" value="UniProtKB-KW"/>
</dbReference>
<proteinExistence type="predicted"/>
<dbReference type="Proteomes" id="UP000199334">
    <property type="component" value="Unassembled WGS sequence"/>
</dbReference>
<accession>A0A1G9WRG2</accession>
<name>A0A1G9WRG2_9BACI</name>
<gene>
    <name evidence="5" type="ORF">SAMN05216498_0858</name>
</gene>
<dbReference type="RefSeq" id="WP_093855359.1">
    <property type="nucleotide sequence ID" value="NZ_BJVZ01000018.1"/>
</dbReference>
<evidence type="ECO:0000256" key="1">
    <source>
        <dbReference type="ARBA" id="ARBA00022723"/>
    </source>
</evidence>
<dbReference type="InterPro" id="IPR011330">
    <property type="entry name" value="Glyco_hydro/deAcase_b/a-brl"/>
</dbReference>
<evidence type="ECO:0000259" key="4">
    <source>
        <dbReference type="PROSITE" id="PS51677"/>
    </source>
</evidence>
<keyword evidence="6" id="KW-1185">Reference proteome</keyword>
<dbReference type="PANTHER" id="PTHR10587">
    <property type="entry name" value="GLYCOSYL TRANSFERASE-RELATED"/>
    <property type="match status" value="1"/>
</dbReference>
<feature type="region of interest" description="Disordered" evidence="3">
    <location>
        <begin position="121"/>
        <end position="150"/>
    </location>
</feature>
<keyword evidence="2" id="KW-0378">Hydrolase</keyword>
<dbReference type="SUPFAM" id="SSF88713">
    <property type="entry name" value="Glycoside hydrolase/deacetylase"/>
    <property type="match status" value="1"/>
</dbReference>
<dbReference type="InterPro" id="IPR002509">
    <property type="entry name" value="NODB_dom"/>
</dbReference>
<evidence type="ECO:0000256" key="2">
    <source>
        <dbReference type="ARBA" id="ARBA00022801"/>
    </source>
</evidence>
<dbReference type="CDD" id="cd10917">
    <property type="entry name" value="CE4_NodB_like_6s_7s"/>
    <property type="match status" value="1"/>
</dbReference>
<dbReference type="InterPro" id="IPR050248">
    <property type="entry name" value="Polysacc_deacetylase_ArnD"/>
</dbReference>
<dbReference type="AlphaFoldDB" id="A0A1G9WRG2"/>
<evidence type="ECO:0000313" key="6">
    <source>
        <dbReference type="Proteomes" id="UP000199334"/>
    </source>
</evidence>
<keyword evidence="1" id="KW-0479">Metal-binding</keyword>
<dbReference type="PANTHER" id="PTHR10587:SF133">
    <property type="entry name" value="CHITIN DEACETYLASE 1-RELATED"/>
    <property type="match status" value="1"/>
</dbReference>
<organism evidence="5 6">
    <name type="scientific">Tenuibacillus multivorans</name>
    <dbReference type="NCBI Taxonomy" id="237069"/>
    <lineage>
        <taxon>Bacteria</taxon>
        <taxon>Bacillati</taxon>
        <taxon>Bacillota</taxon>
        <taxon>Bacilli</taxon>
        <taxon>Bacillales</taxon>
        <taxon>Bacillaceae</taxon>
        <taxon>Tenuibacillus</taxon>
    </lineage>
</organism>
<evidence type="ECO:0000256" key="3">
    <source>
        <dbReference type="SAM" id="MobiDB-lite"/>
    </source>
</evidence>
<sequence length="440" mass="50111">MQYTFKLLELIQLHNGYAKVRLSFDQDEKLFWLKLDDETYQSMLESLNSFEQLIRLSLTSKRDPFTDSSSSTLTAIDGHQQWKIDFNCSEHYTNQIEQLKQAETFKHVENLSFIQLPENMTSNSEVDNPEEQSQDDQGGSEVETKEDTGQKWASIKVDEVVHQHKSTDWWKAIPIPKMFRRGLIVASVLALLLAFSNEHFFATESSDVDLNQETYLLSTDLDRHLQLVKDESIEVVQTSESEEPNFPMFKVEEELFYGLPQGYVALTFDDGPSPFTKEIADILSEHGVAGTFFFVGTQIEKYPDQVKYVEQQGHVIGSHSYGHQNLSLLAPGVLENDVLEAVTGLEGLVGHQVDLFRPPYGATDDEVIEVLSQNNLKTVMWNRDPRDWEAGKEEDIINYFKSVDPSGGIYILHENKHTLNALPEILAYLESQGLKVVGLH</sequence>
<dbReference type="GO" id="GO:0016020">
    <property type="term" value="C:membrane"/>
    <property type="evidence" value="ECO:0007669"/>
    <property type="project" value="TreeGrafter"/>
</dbReference>
<feature type="domain" description="NodB homology" evidence="4">
    <location>
        <begin position="262"/>
        <end position="437"/>
    </location>
</feature>
<dbReference type="Pfam" id="PF01522">
    <property type="entry name" value="Polysacc_deac_1"/>
    <property type="match status" value="1"/>
</dbReference>
<dbReference type="STRING" id="237069.SAMN05216498_0858"/>